<evidence type="ECO:0000259" key="1">
    <source>
        <dbReference type="PROSITE" id="PS50234"/>
    </source>
</evidence>
<evidence type="ECO:0000313" key="2">
    <source>
        <dbReference type="EMBL" id="AEV68993.1"/>
    </source>
</evidence>
<dbReference type="InterPro" id="IPR002035">
    <property type="entry name" value="VWF_A"/>
</dbReference>
<dbReference type="InterPro" id="IPR051266">
    <property type="entry name" value="CLCR"/>
</dbReference>
<dbReference type="HOGENOM" id="CLU_484711_0_0_9"/>
<dbReference type="SUPFAM" id="SSF53850">
    <property type="entry name" value="Periplasmic binding protein-like II"/>
    <property type="match status" value="1"/>
</dbReference>
<gene>
    <name evidence="2" type="ordered locus">Clocl_2418</name>
</gene>
<dbReference type="Gene3D" id="3.40.50.410">
    <property type="entry name" value="von Willebrand factor, type A domain"/>
    <property type="match status" value="1"/>
</dbReference>
<dbReference type="Pfam" id="PF13531">
    <property type="entry name" value="SBP_bac_11"/>
    <property type="match status" value="1"/>
</dbReference>
<dbReference type="PANTHER" id="PTHR10579">
    <property type="entry name" value="CALCIUM-ACTIVATED CHLORIDE CHANNEL REGULATOR"/>
    <property type="match status" value="1"/>
</dbReference>
<dbReference type="PROSITE" id="PS50234">
    <property type="entry name" value="VWFA"/>
    <property type="match status" value="1"/>
</dbReference>
<reference evidence="2 3" key="2">
    <citation type="journal article" date="2012" name="Stand. Genomic Sci.">
        <title>Complete Genome Sequence of Clostridium clariflavum DSM 19732.</title>
        <authorList>
            <person name="Izquierdo J.A."/>
            <person name="Goodwin L."/>
            <person name="Davenport K.W."/>
            <person name="Teshima H."/>
            <person name="Bruce D."/>
            <person name="Detter C."/>
            <person name="Tapia R."/>
            <person name="Han S."/>
            <person name="Land M."/>
            <person name="Hauser L."/>
            <person name="Jeffries C.D."/>
            <person name="Han J."/>
            <person name="Pitluck S."/>
            <person name="Nolan M."/>
            <person name="Chen A."/>
            <person name="Huntemann M."/>
            <person name="Mavromatis K."/>
            <person name="Mikhailova N."/>
            <person name="Liolios K."/>
            <person name="Woyke T."/>
            <person name="Lynd L.R."/>
        </authorList>
    </citation>
    <scope>NUCLEOTIDE SEQUENCE [LARGE SCALE GENOMIC DNA]</scope>
    <source>
        <strain evidence="3">DSM 19732 / NBRC 101661 / EBR45</strain>
    </source>
</reference>
<dbReference type="SMART" id="SM00327">
    <property type="entry name" value="VWA"/>
    <property type="match status" value="1"/>
</dbReference>
<keyword evidence="3" id="KW-1185">Reference proteome</keyword>
<sequence length="567" mass="62429" precursor="true">MVIMSTNKNFKTVLTLVGIALILFGVIYGGISLTKNMGKSQKVISVEKAEEKLEKLYKNITVNTVEARKGYVNISPPDLKETLPDISKYPPQVEATTDIFIEIFSSTEKSGEKKDGWLLDVARDFNKANIQVNGVPVSVRIRGIASGLATDYITSGKYLPDAFTPSNELWGEMIKASGVEINLVEKRLAGNVAGILLSKSKHNELLKKYGTINLKTITEAVAANEIAMGYTNPFASSTGMNFLVSTLSTFDSKDILSEKAIEGFEKFQTNIPFVAYTTLQMRESAQSGVLDGFVLEYQTFENLPELKKDYIFTPFGVRHDSPMYSIGYLPEIKKDILNKFIEFCKSSKYQQLASDYGFNKYDEYTPEMGQIDGESITKAQKLWKEKKDINNDIVAVFVADVSGSMAGQPLMRLKQSLINGSTFISPDASIGLVSYSTDVNINLPIAKFDLNQRSLFTGAVDALSANGNTATFDAIIVATKMLLEEKAKNPNAKLMLFVLSDGKTNAGHSLNDIRSVMEAFAIPIYTIGYNANLEELEVLSQINEAASINADTEDVVYQLGSLFNAQM</sequence>
<dbReference type="SUPFAM" id="SSF53300">
    <property type="entry name" value="vWA-like"/>
    <property type="match status" value="1"/>
</dbReference>
<dbReference type="Pfam" id="PF00092">
    <property type="entry name" value="VWA"/>
    <property type="match status" value="1"/>
</dbReference>
<dbReference type="STRING" id="720554.Clocl_2418"/>
<dbReference type="AlphaFoldDB" id="G8LZ49"/>
<organism evidence="2 3">
    <name type="scientific">Acetivibrio clariflavus (strain DSM 19732 / NBRC 101661 / EBR45)</name>
    <name type="common">Clostridium clariflavum</name>
    <dbReference type="NCBI Taxonomy" id="720554"/>
    <lineage>
        <taxon>Bacteria</taxon>
        <taxon>Bacillati</taxon>
        <taxon>Bacillota</taxon>
        <taxon>Clostridia</taxon>
        <taxon>Eubacteriales</taxon>
        <taxon>Oscillospiraceae</taxon>
        <taxon>Acetivibrio</taxon>
    </lineage>
</organism>
<dbReference type="KEGG" id="ccl:Clocl_2418"/>
<dbReference type="PANTHER" id="PTHR10579:SF43">
    <property type="entry name" value="ZINC FINGER (C3HC4-TYPE RING FINGER) FAMILY PROTEIN"/>
    <property type="match status" value="1"/>
</dbReference>
<name>G8LZ49_ACECE</name>
<dbReference type="InterPro" id="IPR036465">
    <property type="entry name" value="vWFA_dom_sf"/>
</dbReference>
<dbReference type="eggNOG" id="COG2304">
    <property type="taxonomic scope" value="Bacteria"/>
</dbReference>
<protein>
    <submittedName>
        <fullName evidence="2">Uncharacterized protein containing a von Willebrand factor type A (VWA) domain</fullName>
    </submittedName>
</protein>
<dbReference type="CDD" id="cd00198">
    <property type="entry name" value="vWFA"/>
    <property type="match status" value="1"/>
</dbReference>
<accession>G8LZ49</accession>
<dbReference type="EMBL" id="CP003065">
    <property type="protein sequence ID" value="AEV68993.1"/>
    <property type="molecule type" value="Genomic_DNA"/>
</dbReference>
<reference evidence="3" key="1">
    <citation type="submission" date="2011-12" db="EMBL/GenBank/DDBJ databases">
        <title>Complete sequence of Clostridium clariflavum DSM 19732.</title>
        <authorList>
            <consortium name="US DOE Joint Genome Institute"/>
            <person name="Lucas S."/>
            <person name="Han J."/>
            <person name="Lapidus A."/>
            <person name="Cheng J.-F."/>
            <person name="Goodwin L."/>
            <person name="Pitluck S."/>
            <person name="Peters L."/>
            <person name="Teshima H."/>
            <person name="Detter J.C."/>
            <person name="Han C."/>
            <person name="Tapia R."/>
            <person name="Land M."/>
            <person name="Hauser L."/>
            <person name="Kyrpides N."/>
            <person name="Ivanova N."/>
            <person name="Pagani I."/>
            <person name="Kitzmiller T."/>
            <person name="Lynd L."/>
            <person name="Izquierdo J."/>
            <person name="Woyke T."/>
        </authorList>
    </citation>
    <scope>NUCLEOTIDE SEQUENCE [LARGE SCALE GENOMIC DNA]</scope>
    <source>
        <strain evidence="3">DSM 19732 / NBRC 101661 / EBR45</strain>
    </source>
</reference>
<feature type="domain" description="VWFA" evidence="1">
    <location>
        <begin position="394"/>
        <end position="567"/>
    </location>
</feature>
<dbReference type="Proteomes" id="UP000005435">
    <property type="component" value="Chromosome"/>
</dbReference>
<proteinExistence type="predicted"/>
<evidence type="ECO:0000313" key="3">
    <source>
        <dbReference type="Proteomes" id="UP000005435"/>
    </source>
</evidence>